<evidence type="ECO:0000256" key="7">
    <source>
        <dbReference type="ARBA" id="ARBA00023157"/>
    </source>
</evidence>
<gene>
    <name evidence="12" type="ORF">LSH36_358g02016</name>
</gene>
<evidence type="ECO:0000313" key="12">
    <source>
        <dbReference type="EMBL" id="KAK2151592.1"/>
    </source>
</evidence>
<dbReference type="Pfam" id="PF00059">
    <property type="entry name" value="Lectin_C"/>
    <property type="match status" value="1"/>
</dbReference>
<feature type="repeat" description="CSPG" evidence="9">
    <location>
        <begin position="1417"/>
        <end position="1506"/>
    </location>
</feature>
<feature type="repeat" description="CSPG" evidence="9">
    <location>
        <begin position="934"/>
        <end position="1035"/>
    </location>
</feature>
<dbReference type="Proteomes" id="UP001208570">
    <property type="component" value="Unassembled WGS sequence"/>
</dbReference>
<dbReference type="EMBL" id="JAODUP010000358">
    <property type="protein sequence ID" value="KAK2151592.1"/>
    <property type="molecule type" value="Genomic_DNA"/>
</dbReference>
<dbReference type="InterPro" id="IPR039005">
    <property type="entry name" value="CSPG_rpt"/>
</dbReference>
<evidence type="ECO:0000256" key="10">
    <source>
        <dbReference type="SAM" id="MobiDB-lite"/>
    </source>
</evidence>
<dbReference type="Pfam" id="PF19309">
    <property type="entry name" value="Frem_N"/>
    <property type="match status" value="1"/>
</dbReference>
<feature type="compositionally biased region" description="Basic residues" evidence="10">
    <location>
        <begin position="1833"/>
        <end position="1869"/>
    </location>
</feature>
<reference evidence="12" key="1">
    <citation type="journal article" date="2023" name="Mol. Biol. Evol.">
        <title>Third-Generation Sequencing Reveals the Adaptive Role of the Epigenome in Three Deep-Sea Polychaetes.</title>
        <authorList>
            <person name="Perez M."/>
            <person name="Aroh O."/>
            <person name="Sun Y."/>
            <person name="Lan Y."/>
            <person name="Juniper S.K."/>
            <person name="Young C.R."/>
            <person name="Angers B."/>
            <person name="Qian P.Y."/>
        </authorList>
    </citation>
    <scope>NUCLEOTIDE SEQUENCE</scope>
    <source>
        <strain evidence="12">P08H-3</strain>
    </source>
</reference>
<dbReference type="InterPro" id="IPR018378">
    <property type="entry name" value="C-type_lectin_CS"/>
</dbReference>
<comment type="caution">
    <text evidence="12">The sequence shown here is derived from an EMBL/GenBank/DDBJ whole genome shotgun (WGS) entry which is preliminary data.</text>
</comment>
<dbReference type="Gene3D" id="2.60.40.2030">
    <property type="match status" value="1"/>
</dbReference>
<evidence type="ECO:0000313" key="13">
    <source>
        <dbReference type="Proteomes" id="UP001208570"/>
    </source>
</evidence>
<evidence type="ECO:0000256" key="3">
    <source>
        <dbReference type="ARBA" id="ARBA00022729"/>
    </source>
</evidence>
<evidence type="ECO:0000256" key="5">
    <source>
        <dbReference type="ARBA" id="ARBA00022837"/>
    </source>
</evidence>
<dbReference type="GO" id="GO:0007154">
    <property type="term" value="P:cell communication"/>
    <property type="evidence" value="ECO:0007669"/>
    <property type="project" value="InterPro"/>
</dbReference>
<keyword evidence="6" id="KW-0130">Cell adhesion</keyword>
<evidence type="ECO:0000256" key="2">
    <source>
        <dbReference type="ARBA" id="ARBA00022723"/>
    </source>
</evidence>
<keyword evidence="2" id="KW-0479">Metal-binding</keyword>
<dbReference type="PANTHER" id="PTHR45739">
    <property type="entry name" value="MATRIX PROTEIN, PUTATIVE-RELATED"/>
    <property type="match status" value="1"/>
</dbReference>
<keyword evidence="3" id="KW-0732">Signal</keyword>
<dbReference type="GO" id="GO:0046872">
    <property type="term" value="F:metal ion binding"/>
    <property type="evidence" value="ECO:0007669"/>
    <property type="project" value="UniProtKB-KW"/>
</dbReference>
<evidence type="ECO:0000256" key="8">
    <source>
        <dbReference type="ARBA" id="ARBA00023180"/>
    </source>
</evidence>
<evidence type="ECO:0000256" key="9">
    <source>
        <dbReference type="PROSITE-ProRule" id="PRU01201"/>
    </source>
</evidence>
<name>A0AAD9JF66_9ANNE</name>
<dbReference type="GO" id="GO:0007155">
    <property type="term" value="P:cell adhesion"/>
    <property type="evidence" value="ECO:0007669"/>
    <property type="project" value="UniProtKB-KW"/>
</dbReference>
<feature type="repeat" description="CSPG" evidence="9">
    <location>
        <begin position="814"/>
        <end position="906"/>
    </location>
</feature>
<dbReference type="PANTHER" id="PTHR45739:SF11">
    <property type="entry name" value="FRAS1-RELATED EXTRACELLULAR MATRIX PROTEIN 1-LIKE ISOFORM X1"/>
    <property type="match status" value="1"/>
</dbReference>
<sequence length="2114" mass="239748">MALFCQSPAALCSLSIDISSSAAAATPVFDCHFLPYTVKYTHHGSPLVDSDRIKLTIFHSTSGRPLTVDFLDLSVEIIQSPYEVIVDDPTLRLLEIKEFNGRTHPINNRVLRFRYNYYSGAVCTVSFNQDESHWPMAGHLTRDGGSDEPIRSFRHDCREFLFLGLCYRHSHAPTPDIDYIPLKVEILDQTLGSESVVEYYYLPVKIDGAFPNNPPKLTVPGSNIIEVAESSLTPLDSELLIAEDQETDPELLLLQVVQPEDVANGYFVNVDDFTQPIRSFAQKDLLNNRIAFQAPILDRSDEADGVIKVELVAIDQNFDISVPVTLHVAVQRSNANGPRIIRNLPLILWEGSYAAITEDQLMVIDPDHSYNVEIHVKGGLRCGRLEVSGKESDVFSINDIQQKKVVYYHDGRDSTEDKLILRITDGERNVRTKFKIQVLQDDDAAPTLIQNSGIEVRRGGEIQITPLALNAKDRDSEEADILYLLKNKPSQGTIVHKLKPMMDGRTVSQFTQSDLELGRIFYRHSGSRTLSDFFEIRLMDNSYPPNKSGKFVVNVTVYPEVSEPPHLVPGSSLKLTVKEMDVAFITKEALWYENIYDKDDDIMFTVTSFPYFLTTTITIDAGRLFNIENVSHVMKDSSYPPITRFGQDDVDKRKIAYMPPIEDIGPISRHAQFVFAASDSNGNHLFHQVFDITILPENNQVPHMMLHSLQVWEGGTTTVTNRDIMAYDPDTDQTDLSFVLEQEPKYGLLLKGETRMSSGQNFSPEDLSNGILSYIHDGSEVTEDSFGISVTDGQNKFTKVMKVNIEMVSKQEPRPLPNLKNSITVTEGGEVVLSTANIGATDNDTDDMSLTFMLVKPPRIGTIKVNERPAKEFSQQNLVSGSVKYVHTEGEIGLDIKKDTITFLIMDESLAMKKGNHIPLVDLNITIIPVDNSQPELILGEPLLVNEGARALISFEILTAHDLDTPPEAIGFIVANAPKHGFIENSKRPSGPEKRNAGKTVSSFMLADLKDGSINYVSNSDNNLPEEDSFSVYVTDGKQKSPAAKINVIIVPDQRNNLLVFDVDQLVVEEGSHKVFDVHMSENPNPENHWLLSLEKPPRYGELLLAMDSPDLGGMVELPLREVSMLDMGRNLHLLYRHDGSETTKDFFTLKVSDGDFVVTKLSQVIIVPVNDEIPQLIVNNDMAVNVSTEIPIGDEFLMAVDDDNQNDEIYFVITKPPEHGILEKRIRSGYNFMPLRPAGDWHQLLVADNFTQLDVHEKTIRYVHKDRDGWAVADQFRFQLTDGKNSIEEKTFNINIIGAKTHEFNVLNSGLVVSNGQTKIITEDVLSASDEGHSHLDGIIYAVNAGPHHGRLINPVNGREIQQFSQEDLHNGHVAYAHTNTARFTKDIIELSISNKYNSTYSTSFKVKIQFLDEVPPSLDTNMALTVEQGDIAMIRLSNLHITDPDTNDANLTFIILEGPHYGKVYNGKGATLIFTQEEIVDGDVAYHSEQPSDTGIDYFLFTITDNHNENFLINGSHENQPAFFNILIQPMTKRLPQLLTNESPKVLQFLSKDKYGFILTSDNLRAEQPLSDPVDVMYSIDEKPRFGYLEHLGTRRPIKKRFSQKDIDDARIAFIIQNNVGDVTNDSFTFRISDRNRNTLDNQKFIVEWAIIEMQQAQYFVCEDAEILQVLIVRRGDTSIESSIGIKTKGMSAKEGLDFHTPPVDLIQFHSGDVSATWDIVINKDHERENVEKFKVLLRRPNNALIGENDKTTIHIVNYEYGYCEEYIGMITKHHEGTSEIDLYGSNVDYNRDVFDDMDTPDTEGYDKPPYFGPSDTYDLYSEGDGSKTMHGNRRGGRKGKKHPLHRYKERGKTNGRRQNKRRKNNKKQTFDNVEMDPDEPNNNKNKQMLPQSCTPDTRGLLYFDLLTSKMYRCNGFRWEHWGWGSGSYHYASMLQDAASPELEEETGNKEPETFVSVAQNGEKKWHCPKGWTGYRDGCYKFYSHKVTWSEAEHNCQDQQAHITEIASSKHQTFLWDLSKQRSFWIGMNDQRVGGVWEYTNEAPVRYFNWRRGFPRAPRFYEANCVLVSKRAEWVNRECEARKSRYICSRPLKPRRKRHQHKHRLNWYYDGL</sequence>
<feature type="repeat" description="CSPG" evidence="9">
    <location>
        <begin position="337"/>
        <end position="424"/>
    </location>
</feature>
<dbReference type="PROSITE" id="PS51854">
    <property type="entry name" value="CSPG"/>
    <property type="match status" value="10"/>
</dbReference>
<evidence type="ECO:0000256" key="6">
    <source>
        <dbReference type="ARBA" id="ARBA00022889"/>
    </source>
</evidence>
<accession>A0AAD9JF66</accession>
<keyword evidence="5" id="KW-0106">Calcium</keyword>
<dbReference type="InterPro" id="IPR045658">
    <property type="entry name" value="FRAS1-rel_N"/>
</dbReference>
<protein>
    <recommendedName>
        <fullName evidence="11">C-type lectin domain-containing protein</fullName>
    </recommendedName>
</protein>
<proteinExistence type="inferred from homology"/>
<dbReference type="PROSITE" id="PS50041">
    <property type="entry name" value="C_TYPE_LECTIN_2"/>
    <property type="match status" value="1"/>
</dbReference>
<dbReference type="InterPro" id="IPR038081">
    <property type="entry name" value="CalX-like_sf"/>
</dbReference>
<keyword evidence="4" id="KW-0677">Repeat</keyword>
<feature type="repeat" description="CSPG" evidence="9">
    <location>
        <begin position="1174"/>
        <end position="1282"/>
    </location>
</feature>
<feature type="repeat" description="CSPG" evidence="9">
    <location>
        <begin position="1303"/>
        <end position="1395"/>
    </location>
</feature>
<dbReference type="Gene3D" id="3.10.100.10">
    <property type="entry name" value="Mannose-Binding Protein A, subunit A"/>
    <property type="match status" value="1"/>
</dbReference>
<dbReference type="InterPro" id="IPR016186">
    <property type="entry name" value="C-type_lectin-like/link_sf"/>
</dbReference>
<feature type="region of interest" description="Disordered" evidence="10">
    <location>
        <begin position="1801"/>
        <end position="1895"/>
    </location>
</feature>
<dbReference type="InterPro" id="IPR051561">
    <property type="entry name" value="FRAS1_ECM"/>
</dbReference>
<dbReference type="Pfam" id="PF16184">
    <property type="entry name" value="Cadherin_3"/>
    <property type="match status" value="10"/>
</dbReference>
<feature type="repeat" description="CSPG" evidence="9">
    <location>
        <begin position="700"/>
        <end position="791"/>
    </location>
</feature>
<dbReference type="SUPFAM" id="SSF141072">
    <property type="entry name" value="CalX-like"/>
    <property type="match status" value="1"/>
</dbReference>
<dbReference type="SUPFAM" id="SSF56436">
    <property type="entry name" value="C-type lectin-like"/>
    <property type="match status" value="1"/>
</dbReference>
<dbReference type="GO" id="GO:0016020">
    <property type="term" value="C:membrane"/>
    <property type="evidence" value="ECO:0007669"/>
    <property type="project" value="InterPro"/>
</dbReference>
<dbReference type="InterPro" id="IPR016187">
    <property type="entry name" value="CTDL_fold"/>
</dbReference>
<keyword evidence="8" id="KW-0325">Glycoprotein</keyword>
<keyword evidence="13" id="KW-1185">Reference proteome</keyword>
<dbReference type="GO" id="GO:0009653">
    <property type="term" value="P:anatomical structure morphogenesis"/>
    <property type="evidence" value="ECO:0007669"/>
    <property type="project" value="TreeGrafter"/>
</dbReference>
<comment type="similarity">
    <text evidence="1">Belongs to the FRAS1 family.</text>
</comment>
<dbReference type="InterPro" id="IPR003644">
    <property type="entry name" value="Calx_beta"/>
</dbReference>
<feature type="repeat" description="CSPG" evidence="9">
    <location>
        <begin position="445"/>
        <end position="539"/>
    </location>
</feature>
<organism evidence="12 13">
    <name type="scientific">Paralvinella palmiformis</name>
    <dbReference type="NCBI Taxonomy" id="53620"/>
    <lineage>
        <taxon>Eukaryota</taxon>
        <taxon>Metazoa</taxon>
        <taxon>Spiralia</taxon>
        <taxon>Lophotrochozoa</taxon>
        <taxon>Annelida</taxon>
        <taxon>Polychaeta</taxon>
        <taxon>Sedentaria</taxon>
        <taxon>Canalipalpata</taxon>
        <taxon>Terebellida</taxon>
        <taxon>Terebelliformia</taxon>
        <taxon>Alvinellidae</taxon>
        <taxon>Paralvinella</taxon>
    </lineage>
</organism>
<keyword evidence="7" id="KW-1015">Disulfide bond</keyword>
<dbReference type="PROSITE" id="PS00615">
    <property type="entry name" value="C_TYPE_LECTIN_1"/>
    <property type="match status" value="1"/>
</dbReference>
<dbReference type="InterPro" id="IPR001304">
    <property type="entry name" value="C-type_lectin-like"/>
</dbReference>
<feature type="domain" description="C-type lectin" evidence="11">
    <location>
        <begin position="1977"/>
        <end position="2085"/>
    </location>
</feature>
<feature type="repeat" description="CSPG" evidence="9">
    <location>
        <begin position="214"/>
        <end position="312"/>
    </location>
</feature>
<evidence type="ECO:0000259" key="11">
    <source>
        <dbReference type="PROSITE" id="PS50041"/>
    </source>
</evidence>
<evidence type="ECO:0000256" key="4">
    <source>
        <dbReference type="ARBA" id="ARBA00022737"/>
    </source>
</evidence>
<dbReference type="CDD" id="cd00037">
    <property type="entry name" value="CLECT"/>
    <property type="match status" value="1"/>
</dbReference>
<dbReference type="Pfam" id="PF03160">
    <property type="entry name" value="Calx-beta"/>
    <property type="match status" value="1"/>
</dbReference>
<evidence type="ECO:0000256" key="1">
    <source>
        <dbReference type="ARBA" id="ARBA00005529"/>
    </source>
</evidence>
<dbReference type="SMART" id="SM00034">
    <property type="entry name" value="CLECT"/>
    <property type="match status" value="1"/>
</dbReference>
<feature type="compositionally biased region" description="Polar residues" evidence="10">
    <location>
        <begin position="1883"/>
        <end position="1895"/>
    </location>
</feature>
<feature type="repeat" description="CSPG" evidence="9">
    <location>
        <begin position="1537"/>
        <end position="1635"/>
    </location>
</feature>